<dbReference type="InterPro" id="IPR009045">
    <property type="entry name" value="Zn_M74/Hedgehog-like"/>
</dbReference>
<dbReference type="Pfam" id="PF02557">
    <property type="entry name" value="VanY"/>
    <property type="match status" value="1"/>
</dbReference>
<sequence length="233" mass="23949">MTGAAAPSPTAVDAAVVPPAAEPTPAAPAIPAPVAAVGSFDIDSAASTTVIVNKARPLAGGSSYVPADLVAARGGELMRADAAEALGRLYDAAEAAGHGLSSVSGYRSYDTQVSTYGGYVSSLGQDGADLTSARPGHSEHQTGLVMDIVDSEGRCGIEDNCMSQIPAGQWLAENAWQSGFVLRYPSGMTHITGFEFEPWHYRYIGVDAAAAYHASPAATLEEFFALPAAPNYV</sequence>
<dbReference type="SUPFAM" id="SSF55166">
    <property type="entry name" value="Hedgehog/DD-peptidase"/>
    <property type="match status" value="1"/>
</dbReference>
<dbReference type="EC" id="3.4.16.4" evidence="2"/>
<dbReference type="CDD" id="cd14852">
    <property type="entry name" value="LD-carboxypeptidase"/>
    <property type="match status" value="1"/>
</dbReference>
<keyword evidence="2" id="KW-0378">Hydrolase</keyword>
<dbReference type="PANTHER" id="PTHR34385">
    <property type="entry name" value="D-ALANYL-D-ALANINE CARBOXYPEPTIDASE"/>
    <property type="match status" value="1"/>
</dbReference>
<evidence type="ECO:0000313" key="3">
    <source>
        <dbReference type="Proteomes" id="UP000545286"/>
    </source>
</evidence>
<dbReference type="AlphaFoldDB" id="A0A7W4URK7"/>
<keyword evidence="2" id="KW-0121">Carboxypeptidase</keyword>
<dbReference type="EMBL" id="JACHWJ010000004">
    <property type="protein sequence ID" value="MBB2958722.1"/>
    <property type="molecule type" value="Genomic_DNA"/>
</dbReference>
<accession>A0A7W4URK7</accession>
<reference evidence="2 3" key="1">
    <citation type="submission" date="2020-08" db="EMBL/GenBank/DDBJ databases">
        <title>Sequencing the genomes of 1000 actinobacteria strains.</title>
        <authorList>
            <person name="Klenk H.-P."/>
        </authorList>
    </citation>
    <scope>NUCLEOTIDE SEQUENCE [LARGE SCALE GENOMIC DNA]</scope>
    <source>
        <strain evidence="2 3">DSM 20419</strain>
    </source>
</reference>
<protein>
    <submittedName>
        <fullName evidence="2">D-alanyl-D-alanine carboxypeptidase</fullName>
        <ecNumber evidence="2">3.4.16.4</ecNumber>
    </submittedName>
</protein>
<dbReference type="RefSeq" id="WP_167350000.1">
    <property type="nucleotide sequence ID" value="NZ_CZJY01000070.1"/>
</dbReference>
<gene>
    <name evidence="2" type="ORF">FHX72_002868</name>
</gene>
<dbReference type="Gene3D" id="3.30.1380.10">
    <property type="match status" value="1"/>
</dbReference>
<evidence type="ECO:0000313" key="2">
    <source>
        <dbReference type="EMBL" id="MBB2958722.1"/>
    </source>
</evidence>
<dbReference type="Proteomes" id="UP000545286">
    <property type="component" value="Unassembled WGS sequence"/>
</dbReference>
<dbReference type="InterPro" id="IPR003709">
    <property type="entry name" value="VanY-like_core_dom"/>
</dbReference>
<organism evidence="2 3">
    <name type="scientific">Pseudoclavibacter helvolus</name>
    <dbReference type="NCBI Taxonomy" id="255205"/>
    <lineage>
        <taxon>Bacteria</taxon>
        <taxon>Bacillati</taxon>
        <taxon>Actinomycetota</taxon>
        <taxon>Actinomycetes</taxon>
        <taxon>Micrococcales</taxon>
        <taxon>Microbacteriaceae</taxon>
        <taxon>Pseudoclavibacter</taxon>
    </lineage>
</organism>
<comment type="caution">
    <text evidence="2">The sequence shown here is derived from an EMBL/GenBank/DDBJ whole genome shotgun (WGS) entry which is preliminary data.</text>
</comment>
<keyword evidence="2" id="KW-0645">Protease</keyword>
<dbReference type="InterPro" id="IPR052179">
    <property type="entry name" value="DD-CPase-like"/>
</dbReference>
<keyword evidence="3" id="KW-1185">Reference proteome</keyword>
<dbReference type="GO" id="GO:0009002">
    <property type="term" value="F:serine-type D-Ala-D-Ala carboxypeptidase activity"/>
    <property type="evidence" value="ECO:0007669"/>
    <property type="project" value="UniProtKB-EC"/>
</dbReference>
<dbReference type="InterPro" id="IPR058193">
    <property type="entry name" value="VanY/YodJ_core_dom"/>
</dbReference>
<dbReference type="GO" id="GO:0006508">
    <property type="term" value="P:proteolysis"/>
    <property type="evidence" value="ECO:0007669"/>
    <property type="project" value="InterPro"/>
</dbReference>
<proteinExistence type="predicted"/>
<evidence type="ECO:0000259" key="1">
    <source>
        <dbReference type="Pfam" id="PF02557"/>
    </source>
</evidence>
<feature type="domain" description="D-alanyl-D-alanine carboxypeptidase-like core" evidence="1">
    <location>
        <begin position="77"/>
        <end position="205"/>
    </location>
</feature>
<name>A0A7W4URK7_9MICO</name>
<dbReference type="PANTHER" id="PTHR34385:SF1">
    <property type="entry name" value="PEPTIDOGLYCAN L-ALANYL-D-GLUTAMATE ENDOPEPTIDASE CWLK"/>
    <property type="match status" value="1"/>
</dbReference>